<sequence>MLQWAEKQQSFDFGRQSSYRSHDANHSNIELHPSQSSGAEVRPTSQPVPNIMIEPTAPTNHFLPFSGSRTTGDNTTESPSGPSLMITTVQPVESSSGTSTLQVIELEDIEVTCLLCRGTFLGYHASSHLRGNHPTLVHKNDRLLCPLCTTTPAKEITNFCRHFQKHHKVLRFKCSRCSYTALERWNVDRHVQKMRGKSGCESCRQSNDRGLRDGLVEP</sequence>
<gene>
    <name evidence="2" type="ORF">EV421DRAFT_1770807</name>
</gene>
<evidence type="ECO:0000256" key="1">
    <source>
        <dbReference type="SAM" id="MobiDB-lite"/>
    </source>
</evidence>
<feature type="compositionally biased region" description="Polar residues" evidence="1">
    <location>
        <begin position="67"/>
        <end position="82"/>
    </location>
</feature>
<feature type="region of interest" description="Disordered" evidence="1">
    <location>
        <begin position="1"/>
        <end position="82"/>
    </location>
</feature>
<name>A0AA39K158_9AGAR</name>
<feature type="compositionally biased region" description="Polar residues" evidence="1">
    <location>
        <begin position="1"/>
        <end position="19"/>
    </location>
</feature>
<dbReference type="EMBL" id="JAUEPT010000005">
    <property type="protein sequence ID" value="KAK0451466.1"/>
    <property type="molecule type" value="Genomic_DNA"/>
</dbReference>
<dbReference type="AlphaFoldDB" id="A0AA39K158"/>
<evidence type="ECO:0008006" key="4">
    <source>
        <dbReference type="Google" id="ProtNLM"/>
    </source>
</evidence>
<protein>
    <recommendedName>
        <fullName evidence="4">C2H2-type domain-containing protein</fullName>
    </recommendedName>
</protein>
<evidence type="ECO:0000313" key="3">
    <source>
        <dbReference type="Proteomes" id="UP001175226"/>
    </source>
</evidence>
<reference evidence="2" key="1">
    <citation type="submission" date="2023-06" db="EMBL/GenBank/DDBJ databases">
        <authorList>
            <consortium name="Lawrence Berkeley National Laboratory"/>
            <person name="Ahrendt S."/>
            <person name="Sahu N."/>
            <person name="Indic B."/>
            <person name="Wong-Bajracharya J."/>
            <person name="Merenyi Z."/>
            <person name="Ke H.-M."/>
            <person name="Monk M."/>
            <person name="Kocsube S."/>
            <person name="Drula E."/>
            <person name="Lipzen A."/>
            <person name="Balint B."/>
            <person name="Henrissat B."/>
            <person name="Andreopoulos B."/>
            <person name="Martin F.M."/>
            <person name="Harder C.B."/>
            <person name="Rigling D."/>
            <person name="Ford K.L."/>
            <person name="Foster G.D."/>
            <person name="Pangilinan J."/>
            <person name="Papanicolaou A."/>
            <person name="Barry K."/>
            <person name="LaButti K."/>
            <person name="Viragh M."/>
            <person name="Koriabine M."/>
            <person name="Yan M."/>
            <person name="Riley R."/>
            <person name="Champramary S."/>
            <person name="Plett K.L."/>
            <person name="Tsai I.J."/>
            <person name="Slot J."/>
            <person name="Sipos G."/>
            <person name="Plett J."/>
            <person name="Nagy L.G."/>
            <person name="Grigoriev I.V."/>
        </authorList>
    </citation>
    <scope>NUCLEOTIDE SEQUENCE</scope>
    <source>
        <strain evidence="2">FPL87.14</strain>
    </source>
</reference>
<organism evidence="2 3">
    <name type="scientific">Armillaria borealis</name>
    <dbReference type="NCBI Taxonomy" id="47425"/>
    <lineage>
        <taxon>Eukaryota</taxon>
        <taxon>Fungi</taxon>
        <taxon>Dikarya</taxon>
        <taxon>Basidiomycota</taxon>
        <taxon>Agaricomycotina</taxon>
        <taxon>Agaricomycetes</taxon>
        <taxon>Agaricomycetidae</taxon>
        <taxon>Agaricales</taxon>
        <taxon>Marasmiineae</taxon>
        <taxon>Physalacriaceae</taxon>
        <taxon>Armillaria</taxon>
    </lineage>
</organism>
<feature type="compositionally biased region" description="Polar residues" evidence="1">
    <location>
        <begin position="33"/>
        <end position="48"/>
    </location>
</feature>
<dbReference type="Proteomes" id="UP001175226">
    <property type="component" value="Unassembled WGS sequence"/>
</dbReference>
<keyword evidence="3" id="KW-1185">Reference proteome</keyword>
<accession>A0AA39K158</accession>
<evidence type="ECO:0000313" key="2">
    <source>
        <dbReference type="EMBL" id="KAK0451466.1"/>
    </source>
</evidence>
<comment type="caution">
    <text evidence="2">The sequence shown here is derived from an EMBL/GenBank/DDBJ whole genome shotgun (WGS) entry which is preliminary data.</text>
</comment>
<proteinExistence type="predicted"/>